<dbReference type="AlphaFoldDB" id="A0A5K7ZT90"/>
<organism evidence="1 2">
    <name type="scientific">Desulfosarcina ovata subsp. sediminis</name>
    <dbReference type="NCBI Taxonomy" id="885957"/>
    <lineage>
        <taxon>Bacteria</taxon>
        <taxon>Pseudomonadati</taxon>
        <taxon>Thermodesulfobacteriota</taxon>
        <taxon>Desulfobacteria</taxon>
        <taxon>Desulfobacterales</taxon>
        <taxon>Desulfosarcinaceae</taxon>
        <taxon>Desulfosarcina</taxon>
    </lineage>
</organism>
<evidence type="ECO:0008006" key="3">
    <source>
        <dbReference type="Google" id="ProtNLM"/>
    </source>
</evidence>
<evidence type="ECO:0000313" key="2">
    <source>
        <dbReference type="Proteomes" id="UP000425960"/>
    </source>
</evidence>
<reference evidence="1 2" key="1">
    <citation type="submission" date="2019-11" db="EMBL/GenBank/DDBJ databases">
        <title>Comparative genomics of hydrocarbon-degrading Desulfosarcina strains.</title>
        <authorList>
            <person name="Watanabe M."/>
            <person name="Kojima H."/>
            <person name="Fukui M."/>
        </authorList>
    </citation>
    <scope>NUCLEOTIDE SEQUENCE [LARGE SCALE GENOMIC DNA]</scope>
    <source>
        <strain evidence="1 2">28bB2T</strain>
    </source>
</reference>
<dbReference type="KEGG" id="dov:DSCO28_39990"/>
<name>A0A5K7ZT90_9BACT</name>
<dbReference type="NCBIfam" id="NF003288">
    <property type="entry name" value="PRK04286.1-2"/>
    <property type="match status" value="1"/>
</dbReference>
<dbReference type="Gene3D" id="3.60.15.10">
    <property type="entry name" value="Ribonuclease Z/Hydroxyacylglutathione hydrolase-like"/>
    <property type="match status" value="1"/>
</dbReference>
<dbReference type="InterPro" id="IPR014426">
    <property type="entry name" value="UPF0282_hydrls"/>
</dbReference>
<dbReference type="PIRSF" id="PIRSF004944">
    <property type="entry name" value="UCP004944_hydrls"/>
    <property type="match status" value="1"/>
</dbReference>
<sequence length="302" mass="33603">MTADREIEIIGAESLGVRSLCCRVTLPHRRIIIDPGVALGYMRNGLKPHPYQIAIGRSIREKILRALNSATDVVFSHFHGDHVPLVKANPYQLAMGELPEVFGQLRCWSKSGDGLSAGMRKRFDDLADRLGPQMRVAEGISAGELTFSRSVPHGAAGGNMGSVMMTRVTMGRRVFVHASDIQLLDGPTVDRVIDWHPDILLASGPPLYLDRLSDTARDSAWENARRLVRHIEVVILDHHLMRSEEGTVWLNALSASAGRKVYCAADYMGLPRQLLEAKRTELYDQMPVSMGWHDAYARKTSR</sequence>
<dbReference type="InterPro" id="IPR036866">
    <property type="entry name" value="RibonucZ/Hydroxyglut_hydro"/>
</dbReference>
<protein>
    <recommendedName>
        <fullName evidence="3">Metallo-beta-lactamase domain-containing protein</fullName>
    </recommendedName>
</protein>
<evidence type="ECO:0000313" key="1">
    <source>
        <dbReference type="EMBL" id="BBO83433.1"/>
    </source>
</evidence>
<dbReference type="SUPFAM" id="SSF56281">
    <property type="entry name" value="Metallo-hydrolase/oxidoreductase"/>
    <property type="match status" value="1"/>
</dbReference>
<proteinExistence type="predicted"/>
<dbReference type="EMBL" id="AP021876">
    <property type="protein sequence ID" value="BBO83433.1"/>
    <property type="molecule type" value="Genomic_DNA"/>
</dbReference>
<accession>A0A5K7ZT90</accession>
<gene>
    <name evidence="1" type="ORF">DSCO28_39990</name>
</gene>
<dbReference type="RefSeq" id="WP_155323645.1">
    <property type="nucleotide sequence ID" value="NZ_AP021876.1"/>
</dbReference>
<dbReference type="Proteomes" id="UP000425960">
    <property type="component" value="Chromosome"/>
</dbReference>